<protein>
    <submittedName>
        <fullName evidence="1">Uncharacterized protein</fullName>
    </submittedName>
</protein>
<reference evidence="1 2" key="1">
    <citation type="submission" date="2015-09" db="EMBL/GenBank/DDBJ databases">
        <title>Draft genome of the parasitic nematode Teladorsagia circumcincta isolate WARC Sus (inbred).</title>
        <authorList>
            <person name="Mitreva M."/>
        </authorList>
    </citation>
    <scope>NUCLEOTIDE SEQUENCE [LARGE SCALE GENOMIC DNA]</scope>
    <source>
        <strain evidence="1 2">S</strain>
    </source>
</reference>
<dbReference type="Proteomes" id="UP000230423">
    <property type="component" value="Unassembled WGS sequence"/>
</dbReference>
<evidence type="ECO:0000313" key="2">
    <source>
        <dbReference type="Proteomes" id="UP000230423"/>
    </source>
</evidence>
<keyword evidence="2" id="KW-1185">Reference proteome</keyword>
<organism evidence="1 2">
    <name type="scientific">Teladorsagia circumcincta</name>
    <name type="common">Brown stomach worm</name>
    <name type="synonym">Ostertagia circumcincta</name>
    <dbReference type="NCBI Taxonomy" id="45464"/>
    <lineage>
        <taxon>Eukaryota</taxon>
        <taxon>Metazoa</taxon>
        <taxon>Ecdysozoa</taxon>
        <taxon>Nematoda</taxon>
        <taxon>Chromadorea</taxon>
        <taxon>Rhabditida</taxon>
        <taxon>Rhabditina</taxon>
        <taxon>Rhabditomorpha</taxon>
        <taxon>Strongyloidea</taxon>
        <taxon>Trichostrongylidae</taxon>
        <taxon>Teladorsagia</taxon>
    </lineage>
</organism>
<gene>
    <name evidence="1" type="ORF">TELCIR_19320</name>
</gene>
<dbReference type="AlphaFoldDB" id="A0A2G9TP20"/>
<sequence>MDDGGKTWSSCGRRDTVARTSIRAIAAVTPTASTRSRSRPLKRQHSVVLGSMYTGMQNLTHSQQDEHLVIRATKPINLGGGDWVTNGRLIHTHSDTV</sequence>
<proteinExistence type="predicted"/>
<dbReference type="EMBL" id="KZ370479">
    <property type="protein sequence ID" value="PIO59222.1"/>
    <property type="molecule type" value="Genomic_DNA"/>
</dbReference>
<evidence type="ECO:0000313" key="1">
    <source>
        <dbReference type="EMBL" id="PIO59222.1"/>
    </source>
</evidence>
<name>A0A2G9TP20_TELCI</name>
<accession>A0A2G9TP20</accession>